<dbReference type="EMBL" id="BAAAHE010000004">
    <property type="protein sequence ID" value="GAA0605414.1"/>
    <property type="molecule type" value="Genomic_DNA"/>
</dbReference>
<dbReference type="RefSeq" id="WP_344601058.1">
    <property type="nucleotide sequence ID" value="NZ_BAAAHE010000004.1"/>
</dbReference>
<reference evidence="2 3" key="1">
    <citation type="journal article" date="2019" name="Int. J. Syst. Evol. Microbiol.">
        <title>The Global Catalogue of Microorganisms (GCM) 10K type strain sequencing project: providing services to taxonomists for standard genome sequencing and annotation.</title>
        <authorList>
            <consortium name="The Broad Institute Genomics Platform"/>
            <consortium name="The Broad Institute Genome Sequencing Center for Infectious Disease"/>
            <person name="Wu L."/>
            <person name="Ma J."/>
        </authorList>
    </citation>
    <scope>NUCLEOTIDE SEQUENCE [LARGE SCALE GENOMIC DNA]</scope>
    <source>
        <strain evidence="2 3">JCM 10671</strain>
    </source>
</reference>
<dbReference type="SUPFAM" id="SSF55961">
    <property type="entry name" value="Bet v1-like"/>
    <property type="match status" value="1"/>
</dbReference>
<dbReference type="Gene3D" id="3.30.530.20">
    <property type="match status" value="1"/>
</dbReference>
<organism evidence="2 3">
    <name type="scientific">Sporichthya brevicatena</name>
    <dbReference type="NCBI Taxonomy" id="171442"/>
    <lineage>
        <taxon>Bacteria</taxon>
        <taxon>Bacillati</taxon>
        <taxon>Actinomycetota</taxon>
        <taxon>Actinomycetes</taxon>
        <taxon>Sporichthyales</taxon>
        <taxon>Sporichthyaceae</taxon>
        <taxon>Sporichthya</taxon>
    </lineage>
</organism>
<proteinExistence type="predicted"/>
<protein>
    <submittedName>
        <fullName evidence="2">SRPBCC family protein</fullName>
    </submittedName>
</protein>
<dbReference type="Proteomes" id="UP001500957">
    <property type="component" value="Unassembled WGS sequence"/>
</dbReference>
<evidence type="ECO:0000313" key="2">
    <source>
        <dbReference type="EMBL" id="GAA0605414.1"/>
    </source>
</evidence>
<sequence>MTEKNRVSVSTEIAAPAEKVYAMISDLPRMGEWSTENRGGKWKGGATEPAPGVKFKGKNAVGWRKWSTDVTVLEATSAKVFSFRVSAGPIVLCDWVYDFEPTPTGCKVTETWVDRRMPGMGTVGRLVSGVKDRSVTNKIAMEETLAKVKAAAEQG</sequence>
<keyword evidence="3" id="KW-1185">Reference proteome</keyword>
<accession>A0ABN1G768</accession>
<gene>
    <name evidence="2" type="ORF">GCM10009547_04180</name>
</gene>
<dbReference type="InterPro" id="IPR019587">
    <property type="entry name" value="Polyketide_cyclase/dehydratase"/>
</dbReference>
<dbReference type="Pfam" id="PF10604">
    <property type="entry name" value="Polyketide_cyc2"/>
    <property type="match status" value="1"/>
</dbReference>
<dbReference type="CDD" id="cd07812">
    <property type="entry name" value="SRPBCC"/>
    <property type="match status" value="1"/>
</dbReference>
<feature type="region of interest" description="Disordered" evidence="1">
    <location>
        <begin position="34"/>
        <end position="53"/>
    </location>
</feature>
<dbReference type="InterPro" id="IPR023393">
    <property type="entry name" value="START-like_dom_sf"/>
</dbReference>
<name>A0ABN1G768_9ACTN</name>
<evidence type="ECO:0000256" key="1">
    <source>
        <dbReference type="SAM" id="MobiDB-lite"/>
    </source>
</evidence>
<comment type="caution">
    <text evidence="2">The sequence shown here is derived from an EMBL/GenBank/DDBJ whole genome shotgun (WGS) entry which is preliminary data.</text>
</comment>
<evidence type="ECO:0000313" key="3">
    <source>
        <dbReference type="Proteomes" id="UP001500957"/>
    </source>
</evidence>